<dbReference type="PROSITE" id="PS50244">
    <property type="entry name" value="S5A_REDUCTASE"/>
    <property type="match status" value="1"/>
</dbReference>
<keyword evidence="7" id="KW-0256">Endoplasmic reticulum</keyword>
<dbReference type="FunFam" id="1.20.120.1630:FF:000010">
    <property type="entry name" value="Steroid alpha reductase family protein"/>
    <property type="match status" value="1"/>
</dbReference>
<evidence type="ECO:0000256" key="12">
    <source>
        <dbReference type="ARBA" id="ARBA00023098"/>
    </source>
</evidence>
<keyword evidence="10 17" id="KW-1133">Transmembrane helix</keyword>
<comment type="function">
    <text evidence="16">Catalyzes the last of the four reactions of the long-chain fatty acids elongation cycle. This endoplasmic reticulum-bound enzymatic process, allows the addition of 2 carbons to the chain of long- and very long-chain fatty acids/VLCFAs per cycle. This enzyme reduces the trans-2,3-enoyl-CoA fatty acid intermediate to an acyl-CoA that can be further elongated by entering a new cycle of elongation. Thereby, it participates in the production of VLCFAs of different chain lengths that are involved in multiple biological processes as precursors of membrane lipids and lipid mediators.</text>
</comment>
<sequence>MAADKITLVVQPRGKPIRKLPKEIEIPLNASSEELHTALSAASGCSTHRMRITKGSDHSVVPNSINTTIEDTGMRNSSVIYVKDLGPQIAWRTVFIIEYLGPLLIPALFLFPLRPFLYFTYDKPLPSPSDLQLLVCALLSVHFLKREFETIFVHRFSSATMPARNIFKNSAHYWILAGFNIAYWVFHPDAAAASSNPSQTLVYAGLALFVFGELANLNAHYILRNLRRPGTTERGIPSGFGFTVVTCPNYFFEILAWLGVFLVSQLNWSVLLFILVGGLQMWSWAWKKEKRYRKEFGDKYKKKRAVIFPGLA</sequence>
<keyword evidence="6 17" id="KW-0812">Transmembrane</keyword>
<keyword evidence="13 17" id="KW-0472">Membrane</keyword>
<feature type="domain" description="3-oxo-5-alpha-steroid 4-dehydrogenase C-terminal" evidence="18">
    <location>
        <begin position="160"/>
        <end position="310"/>
    </location>
</feature>
<evidence type="ECO:0000256" key="8">
    <source>
        <dbReference type="ARBA" id="ARBA00022832"/>
    </source>
</evidence>
<dbReference type="PANTHER" id="PTHR10556:SF28">
    <property type="entry name" value="VERY-LONG-CHAIN ENOYL-COA REDUCTASE"/>
    <property type="match status" value="1"/>
</dbReference>
<gene>
    <name evidence="20" type="ORF">EN45_098520</name>
    <name evidence="19" type="ORF">N7505_008302</name>
</gene>
<feature type="transmembrane region" description="Helical" evidence="17">
    <location>
        <begin position="266"/>
        <end position="286"/>
    </location>
</feature>
<evidence type="ECO:0000313" key="19">
    <source>
        <dbReference type="EMBL" id="KAJ5264381.1"/>
    </source>
</evidence>
<feature type="transmembrane region" description="Helical" evidence="17">
    <location>
        <begin position="201"/>
        <end position="223"/>
    </location>
</feature>
<evidence type="ECO:0000256" key="7">
    <source>
        <dbReference type="ARBA" id="ARBA00022824"/>
    </source>
</evidence>
<comment type="subcellular location">
    <subcellularLocation>
        <location evidence="1">Endoplasmic reticulum membrane</location>
        <topology evidence="1">Multi-pass membrane protein</topology>
    </subcellularLocation>
</comment>
<evidence type="ECO:0000256" key="17">
    <source>
        <dbReference type="SAM" id="Phobius"/>
    </source>
</evidence>
<feature type="transmembrane region" description="Helical" evidence="17">
    <location>
        <begin position="235"/>
        <end position="260"/>
    </location>
</feature>
<keyword evidence="5" id="KW-0444">Lipid biosynthesis</keyword>
<evidence type="ECO:0000256" key="10">
    <source>
        <dbReference type="ARBA" id="ARBA00022989"/>
    </source>
</evidence>
<organism evidence="20">
    <name type="scientific">Penicillium chrysogenum</name>
    <name type="common">Penicillium notatum</name>
    <dbReference type="NCBI Taxonomy" id="5076"/>
    <lineage>
        <taxon>Eukaryota</taxon>
        <taxon>Fungi</taxon>
        <taxon>Dikarya</taxon>
        <taxon>Ascomycota</taxon>
        <taxon>Pezizomycotina</taxon>
        <taxon>Eurotiomycetes</taxon>
        <taxon>Eurotiomycetidae</taxon>
        <taxon>Eurotiales</taxon>
        <taxon>Aspergillaceae</taxon>
        <taxon>Penicillium</taxon>
        <taxon>Penicillium chrysogenum species complex</taxon>
    </lineage>
</organism>
<feature type="transmembrane region" description="Helical" evidence="17">
    <location>
        <begin position="89"/>
        <end position="111"/>
    </location>
</feature>
<evidence type="ECO:0000256" key="3">
    <source>
        <dbReference type="ARBA" id="ARBA00007742"/>
    </source>
</evidence>
<evidence type="ECO:0000259" key="18">
    <source>
        <dbReference type="Pfam" id="PF02544"/>
    </source>
</evidence>
<reference evidence="19" key="2">
    <citation type="submission" date="2022-12" db="EMBL/GenBank/DDBJ databases">
        <authorList>
            <person name="Petersen C."/>
        </authorList>
    </citation>
    <scope>NUCLEOTIDE SEQUENCE</scope>
    <source>
        <strain evidence="19">IBT 3361</strain>
    </source>
</reference>
<dbReference type="GO" id="GO:0005789">
    <property type="term" value="C:endoplasmic reticulum membrane"/>
    <property type="evidence" value="ECO:0007669"/>
    <property type="project" value="UniProtKB-SubCell"/>
</dbReference>
<evidence type="ECO:0000256" key="15">
    <source>
        <dbReference type="ARBA" id="ARBA00051495"/>
    </source>
</evidence>
<evidence type="ECO:0000256" key="16">
    <source>
        <dbReference type="ARBA" id="ARBA00058640"/>
    </source>
</evidence>
<keyword evidence="9" id="KW-0521">NADP</keyword>
<dbReference type="Proteomes" id="UP001220256">
    <property type="component" value="Unassembled WGS sequence"/>
</dbReference>
<comment type="similarity">
    <text evidence="3">Belongs to the steroid 5-alpha reductase family.</text>
</comment>
<proteinExistence type="inferred from homology"/>
<evidence type="ECO:0000256" key="9">
    <source>
        <dbReference type="ARBA" id="ARBA00022857"/>
    </source>
</evidence>
<dbReference type="InterPro" id="IPR039357">
    <property type="entry name" value="SRD5A/TECR"/>
</dbReference>
<evidence type="ECO:0000256" key="5">
    <source>
        <dbReference type="ARBA" id="ARBA00022516"/>
    </source>
</evidence>
<keyword evidence="21" id="KW-1185">Reference proteome</keyword>
<dbReference type="Proteomes" id="UP000076449">
    <property type="component" value="Chromosome III"/>
</dbReference>
<comment type="pathway">
    <text evidence="2">Lipid metabolism; fatty acid biosynthesis.</text>
</comment>
<dbReference type="PANTHER" id="PTHR10556">
    <property type="entry name" value="3-OXO-5-ALPHA-STEROID 4-DEHYDROGENASE"/>
    <property type="match status" value="1"/>
</dbReference>
<evidence type="ECO:0000256" key="14">
    <source>
        <dbReference type="ARBA" id="ARBA00023160"/>
    </source>
</evidence>
<dbReference type="EC" id="1.3.1.93" evidence="4"/>
<evidence type="ECO:0000256" key="1">
    <source>
        <dbReference type="ARBA" id="ARBA00004477"/>
    </source>
</evidence>
<evidence type="ECO:0000313" key="21">
    <source>
        <dbReference type="Proteomes" id="UP001220256"/>
    </source>
</evidence>
<dbReference type="InterPro" id="IPR001104">
    <property type="entry name" value="3-oxo-5_a-steroid_4-DH_C"/>
</dbReference>
<evidence type="ECO:0000256" key="11">
    <source>
        <dbReference type="ARBA" id="ARBA00023002"/>
    </source>
</evidence>
<keyword evidence="14" id="KW-0275">Fatty acid biosynthesis</keyword>
<dbReference type="EMBL" id="CM002800">
    <property type="protein sequence ID" value="KZN85662.1"/>
    <property type="molecule type" value="Genomic_DNA"/>
</dbReference>
<evidence type="ECO:0000256" key="2">
    <source>
        <dbReference type="ARBA" id="ARBA00005194"/>
    </source>
</evidence>
<evidence type="ECO:0000256" key="4">
    <source>
        <dbReference type="ARBA" id="ARBA00012530"/>
    </source>
</evidence>
<dbReference type="AlphaFoldDB" id="A0A161XTB2"/>
<dbReference type="Gene3D" id="1.20.120.1630">
    <property type="match status" value="1"/>
</dbReference>
<evidence type="ECO:0000313" key="20">
    <source>
        <dbReference type="EMBL" id="KZN85662.1"/>
    </source>
</evidence>
<keyword evidence="11" id="KW-0560">Oxidoreductase</keyword>
<name>A0A161XTB2_PENCH</name>
<dbReference type="Pfam" id="PF02544">
    <property type="entry name" value="Steroid_dh"/>
    <property type="match status" value="1"/>
</dbReference>
<reference evidence="19 21" key="3">
    <citation type="journal article" date="2023" name="IMA Fungus">
        <title>Comparative genomic study of the Penicillium genus elucidates a diverse pangenome and 15 lateral gene transfer events.</title>
        <authorList>
            <person name="Petersen C."/>
            <person name="Sorensen T."/>
            <person name="Nielsen M.R."/>
            <person name="Sondergaard T.E."/>
            <person name="Sorensen J.L."/>
            <person name="Fitzpatrick D.A."/>
            <person name="Frisvad J.C."/>
            <person name="Nielsen K.L."/>
        </authorList>
    </citation>
    <scope>NUCLEOTIDE SEQUENCE [LARGE SCALE GENOMIC DNA]</scope>
    <source>
        <strain evidence="19 21">IBT 3361</strain>
    </source>
</reference>
<protein>
    <recommendedName>
        <fullName evidence="4">very-long-chain enoyl-CoA reductase</fullName>
        <ecNumber evidence="4">1.3.1.93</ecNumber>
    </recommendedName>
</protein>
<dbReference type="GO" id="GO:0042761">
    <property type="term" value="P:very long-chain fatty acid biosynthetic process"/>
    <property type="evidence" value="ECO:0007669"/>
    <property type="project" value="TreeGrafter"/>
</dbReference>
<dbReference type="EMBL" id="JAPVEB010000005">
    <property type="protein sequence ID" value="KAJ5264381.1"/>
    <property type="molecule type" value="Genomic_DNA"/>
</dbReference>
<evidence type="ECO:0000256" key="13">
    <source>
        <dbReference type="ARBA" id="ARBA00023136"/>
    </source>
</evidence>
<keyword evidence="8" id="KW-0276">Fatty acid metabolism</keyword>
<reference evidence="20" key="1">
    <citation type="journal article" date="2014" name="Genome Announc.">
        <title>Complete sequencing and chromosome-scale genome assembly of the industrial progenitor strain P2niaD18 from the penicillin producer Penicillium chrysogenum.</title>
        <authorList>
            <person name="Specht T."/>
            <person name="Dahlmann T.A."/>
            <person name="Zadra I."/>
            <person name="Kurnsteiner H."/>
            <person name="Kuck U."/>
        </authorList>
    </citation>
    <scope>NUCLEOTIDE SEQUENCE [LARGE SCALE GENOMIC DNA]</scope>
    <source>
        <strain evidence="20">P2niaD18</strain>
    </source>
</reference>
<dbReference type="GO" id="GO:0102758">
    <property type="term" value="F:very-long-chain enoyl-CoA reductase activity"/>
    <property type="evidence" value="ECO:0007669"/>
    <property type="project" value="UniProtKB-EC"/>
</dbReference>
<accession>A0A161XTB2</accession>
<evidence type="ECO:0000256" key="6">
    <source>
        <dbReference type="ARBA" id="ARBA00022692"/>
    </source>
</evidence>
<feature type="transmembrane region" description="Helical" evidence="17">
    <location>
        <begin position="169"/>
        <end position="186"/>
    </location>
</feature>
<keyword evidence="12" id="KW-0443">Lipid metabolism</keyword>
<dbReference type="PhylomeDB" id="A0A161XTB2"/>
<comment type="catalytic activity">
    <reaction evidence="15">
        <text>a very-long-chain 2,3-saturated fatty acyl-CoA + NADP(+) = a very-long-chain (2E)-enoyl-CoA + NADPH + H(+)</text>
        <dbReference type="Rhea" id="RHEA:14473"/>
        <dbReference type="ChEBI" id="CHEBI:15378"/>
        <dbReference type="ChEBI" id="CHEBI:57783"/>
        <dbReference type="ChEBI" id="CHEBI:58349"/>
        <dbReference type="ChEBI" id="CHEBI:83724"/>
        <dbReference type="ChEBI" id="CHEBI:83728"/>
        <dbReference type="EC" id="1.3.1.93"/>
    </reaction>
</comment>